<dbReference type="InterPro" id="IPR006015">
    <property type="entry name" value="Universal_stress_UspA"/>
</dbReference>
<dbReference type="PRINTS" id="PR01438">
    <property type="entry name" value="UNVRSLSTRESS"/>
</dbReference>
<organism evidence="3 4">
    <name type="scientific">Kitasatospora misakiensis</name>
    <dbReference type="NCBI Taxonomy" id="67330"/>
    <lineage>
        <taxon>Bacteria</taxon>
        <taxon>Bacillati</taxon>
        <taxon>Actinomycetota</taxon>
        <taxon>Actinomycetes</taxon>
        <taxon>Kitasatosporales</taxon>
        <taxon>Streptomycetaceae</taxon>
        <taxon>Kitasatospora</taxon>
    </lineage>
</organism>
<dbReference type="Proteomes" id="UP001595975">
    <property type="component" value="Unassembled WGS sequence"/>
</dbReference>
<feature type="domain" description="UspA" evidence="2">
    <location>
        <begin position="1"/>
        <end position="134"/>
    </location>
</feature>
<dbReference type="EMBL" id="JBHSOF010000001">
    <property type="protein sequence ID" value="MFC5661567.1"/>
    <property type="molecule type" value="Genomic_DNA"/>
</dbReference>
<comment type="similarity">
    <text evidence="1">Belongs to the universal stress protein A family.</text>
</comment>
<evidence type="ECO:0000259" key="2">
    <source>
        <dbReference type="Pfam" id="PF00582"/>
    </source>
</evidence>
<dbReference type="Gene3D" id="3.40.50.620">
    <property type="entry name" value="HUPs"/>
    <property type="match status" value="2"/>
</dbReference>
<dbReference type="SUPFAM" id="SSF52402">
    <property type="entry name" value="Adenine nucleotide alpha hydrolases-like"/>
    <property type="match status" value="2"/>
</dbReference>
<gene>
    <name evidence="3" type="ORF">ACFP3U_01070</name>
</gene>
<proteinExistence type="inferred from homology"/>
<sequence length="302" mass="31934">MVGVDGSPESLAALEWGAEEAVGRGVALKVVLAWPRVVTPLSVLGAVDLAHRQADVTLREAELRVRERWPELGVVAVQVPHDPEREPVEEAGEEPGAEILVLGSRGLGAVSGFLVGSVSQRVLAKVGCPVVLVRRGEGEAGEAGREVVAGVDPYEGAEEVLAHAFGVAERWGLPLRAVYGWTLPVAYQYAGIAASVDVSGEMQAFAEGELTRVVQPWRARYPGVTVVEEALNARPAKVLAERAAAGAELVVIGRRVRRSPLGAHVGAVAHSVLHHVPCPVAVVPYERTPDEKREREAGGGDE</sequence>
<evidence type="ECO:0000313" key="4">
    <source>
        <dbReference type="Proteomes" id="UP001595975"/>
    </source>
</evidence>
<keyword evidence="4" id="KW-1185">Reference proteome</keyword>
<protein>
    <submittedName>
        <fullName evidence="3">Universal stress protein</fullName>
    </submittedName>
</protein>
<reference evidence="4" key="1">
    <citation type="journal article" date="2019" name="Int. J. Syst. Evol. Microbiol.">
        <title>The Global Catalogue of Microorganisms (GCM) 10K type strain sequencing project: providing services to taxonomists for standard genome sequencing and annotation.</title>
        <authorList>
            <consortium name="The Broad Institute Genomics Platform"/>
            <consortium name="The Broad Institute Genome Sequencing Center for Infectious Disease"/>
            <person name="Wu L."/>
            <person name="Ma J."/>
        </authorList>
    </citation>
    <scope>NUCLEOTIDE SEQUENCE [LARGE SCALE GENOMIC DNA]</scope>
    <source>
        <strain evidence="4">CGMCC 4.1437</strain>
    </source>
</reference>
<dbReference type="PANTHER" id="PTHR46268:SF6">
    <property type="entry name" value="UNIVERSAL STRESS PROTEIN UP12"/>
    <property type="match status" value="1"/>
</dbReference>
<feature type="domain" description="UspA" evidence="2">
    <location>
        <begin position="146"/>
        <end position="284"/>
    </location>
</feature>
<dbReference type="InterPro" id="IPR006016">
    <property type="entry name" value="UspA"/>
</dbReference>
<evidence type="ECO:0000256" key="1">
    <source>
        <dbReference type="ARBA" id="ARBA00008791"/>
    </source>
</evidence>
<name>A0ABW0WTG2_9ACTN</name>
<dbReference type="RefSeq" id="WP_380223303.1">
    <property type="nucleotide sequence ID" value="NZ_JBHSOF010000001.1"/>
</dbReference>
<evidence type="ECO:0000313" key="3">
    <source>
        <dbReference type="EMBL" id="MFC5661567.1"/>
    </source>
</evidence>
<dbReference type="InterPro" id="IPR014729">
    <property type="entry name" value="Rossmann-like_a/b/a_fold"/>
</dbReference>
<comment type="caution">
    <text evidence="3">The sequence shown here is derived from an EMBL/GenBank/DDBJ whole genome shotgun (WGS) entry which is preliminary data.</text>
</comment>
<dbReference type="PANTHER" id="PTHR46268">
    <property type="entry name" value="STRESS RESPONSE PROTEIN NHAX"/>
    <property type="match status" value="1"/>
</dbReference>
<dbReference type="Pfam" id="PF00582">
    <property type="entry name" value="Usp"/>
    <property type="match status" value="2"/>
</dbReference>
<accession>A0ABW0WTG2</accession>